<name>A0A167VHL8_9HYPO</name>
<protein>
    <submittedName>
        <fullName evidence="6">Class II aminotransferase/8-amino-7-oxononanoate synthase</fullName>
    </submittedName>
</protein>
<evidence type="ECO:0000256" key="2">
    <source>
        <dbReference type="ARBA" id="ARBA00010008"/>
    </source>
</evidence>
<dbReference type="InterPro" id="IPR050087">
    <property type="entry name" value="AON_synthase_class-II"/>
</dbReference>
<proteinExistence type="inferred from homology"/>
<feature type="domain" description="Aminotransferase class I/classII large" evidence="5">
    <location>
        <begin position="81"/>
        <end position="431"/>
    </location>
</feature>
<gene>
    <name evidence="6" type="ORF">AAL_08350</name>
</gene>
<dbReference type="AlphaFoldDB" id="A0A167VHL8"/>
<evidence type="ECO:0000313" key="6">
    <source>
        <dbReference type="EMBL" id="KZZ87544.1"/>
    </source>
</evidence>
<keyword evidence="4" id="KW-0663">Pyridoxal phosphate</keyword>
<dbReference type="InterPro" id="IPR015424">
    <property type="entry name" value="PyrdxlP-dep_Trfase"/>
</dbReference>
<sequence>MSTASQSFLKEWADAQALRGPSMKKQAIFYRNLENELDAARSQSLCAMFHLSNDLIDFSSSDGVSLGTSGAVKSAFLSELAANPDFQLGSHGTRLLNGNSAYLEMVENEIAEFHGAESALLLGSGALANEAIFAAIVRPGDAIVYDELVHASTHYGMKNSLALVQRPFRHNDVDAFAETLIAVRDSQPLIQSGQRSVIIAVESFYSMDGDICPLRDLVEAAKDVFPNGNAQFVMDEAHSTGNIGPRGSGLVNLLGLENEIAVRNHTYGKSLAGSGAAIVSNMTVRRMLINNAKSVLYSTAPGFLAAASTRVAYNLLKAGATQQGQEKIQHLIKLFLNTISENPIWDKANDGGFLRIPLSEEDWNHIPFLSQIVPVFTKPKHNLYLAVHLQLGGFCVYPISTPVVPKGTDRVRLVFHAHNTDHQVEGLATSICDWAKETMECEAQNRLNRQTSDVKLCKAAQVANSLITSGNMDGRK</sequence>
<organism evidence="6 7">
    <name type="scientific">Moelleriella libera RCEF 2490</name>
    <dbReference type="NCBI Taxonomy" id="1081109"/>
    <lineage>
        <taxon>Eukaryota</taxon>
        <taxon>Fungi</taxon>
        <taxon>Dikarya</taxon>
        <taxon>Ascomycota</taxon>
        <taxon>Pezizomycotina</taxon>
        <taxon>Sordariomycetes</taxon>
        <taxon>Hypocreomycetidae</taxon>
        <taxon>Hypocreales</taxon>
        <taxon>Clavicipitaceae</taxon>
        <taxon>Moelleriella</taxon>
    </lineage>
</organism>
<dbReference type="InterPro" id="IPR004839">
    <property type="entry name" value="Aminotransferase_I/II_large"/>
</dbReference>
<dbReference type="GO" id="GO:0009102">
    <property type="term" value="P:biotin biosynthetic process"/>
    <property type="evidence" value="ECO:0007669"/>
    <property type="project" value="TreeGrafter"/>
</dbReference>
<evidence type="ECO:0000256" key="1">
    <source>
        <dbReference type="ARBA" id="ARBA00001933"/>
    </source>
</evidence>
<dbReference type="OrthoDB" id="2382073at2759"/>
<reference evidence="6 7" key="1">
    <citation type="journal article" date="2016" name="Genome Biol. Evol.">
        <title>Divergent and convergent evolution of fungal pathogenicity.</title>
        <authorList>
            <person name="Shang Y."/>
            <person name="Xiao G."/>
            <person name="Zheng P."/>
            <person name="Cen K."/>
            <person name="Zhan S."/>
            <person name="Wang C."/>
        </authorList>
    </citation>
    <scope>NUCLEOTIDE SEQUENCE [LARGE SCALE GENOMIC DNA]</scope>
    <source>
        <strain evidence="6 7">RCEF 2490</strain>
    </source>
</reference>
<evidence type="ECO:0000259" key="5">
    <source>
        <dbReference type="Pfam" id="PF00155"/>
    </source>
</evidence>
<keyword evidence="6" id="KW-0032">Aminotransferase</keyword>
<dbReference type="Pfam" id="PF00155">
    <property type="entry name" value="Aminotran_1_2"/>
    <property type="match status" value="1"/>
</dbReference>
<dbReference type="SUPFAM" id="SSF53383">
    <property type="entry name" value="PLP-dependent transferases"/>
    <property type="match status" value="1"/>
</dbReference>
<keyword evidence="3 6" id="KW-0808">Transferase</keyword>
<comment type="cofactor">
    <cofactor evidence="1">
        <name>pyridoxal 5'-phosphate</name>
        <dbReference type="ChEBI" id="CHEBI:597326"/>
    </cofactor>
</comment>
<dbReference type="PANTHER" id="PTHR13693">
    <property type="entry name" value="CLASS II AMINOTRANSFERASE/8-AMINO-7-OXONONANOATE SYNTHASE"/>
    <property type="match status" value="1"/>
</dbReference>
<dbReference type="Gene3D" id="3.40.640.10">
    <property type="entry name" value="Type I PLP-dependent aspartate aminotransferase-like (Major domain)"/>
    <property type="match status" value="1"/>
</dbReference>
<dbReference type="InterPro" id="IPR015421">
    <property type="entry name" value="PyrdxlP-dep_Trfase_major"/>
</dbReference>
<dbReference type="Gene3D" id="3.90.1150.10">
    <property type="entry name" value="Aspartate Aminotransferase, domain 1"/>
    <property type="match status" value="1"/>
</dbReference>
<dbReference type="PANTHER" id="PTHR13693:SF77">
    <property type="entry name" value="8-AMINO-7-OXONONANOATE SYNTHASE"/>
    <property type="match status" value="1"/>
</dbReference>
<evidence type="ECO:0000256" key="4">
    <source>
        <dbReference type="ARBA" id="ARBA00022898"/>
    </source>
</evidence>
<keyword evidence="7" id="KW-1185">Reference proteome</keyword>
<evidence type="ECO:0000256" key="3">
    <source>
        <dbReference type="ARBA" id="ARBA00022679"/>
    </source>
</evidence>
<dbReference type="GO" id="GO:0008483">
    <property type="term" value="F:transaminase activity"/>
    <property type="evidence" value="ECO:0007669"/>
    <property type="project" value="UniProtKB-KW"/>
</dbReference>
<dbReference type="GO" id="GO:0030170">
    <property type="term" value="F:pyridoxal phosphate binding"/>
    <property type="evidence" value="ECO:0007669"/>
    <property type="project" value="InterPro"/>
</dbReference>
<dbReference type="STRING" id="1081109.A0A167VHL8"/>
<dbReference type="Proteomes" id="UP000078544">
    <property type="component" value="Unassembled WGS sequence"/>
</dbReference>
<dbReference type="InterPro" id="IPR015422">
    <property type="entry name" value="PyrdxlP-dep_Trfase_small"/>
</dbReference>
<comment type="caution">
    <text evidence="6">The sequence shown here is derived from an EMBL/GenBank/DDBJ whole genome shotgun (WGS) entry which is preliminary data.</text>
</comment>
<evidence type="ECO:0000313" key="7">
    <source>
        <dbReference type="Proteomes" id="UP000078544"/>
    </source>
</evidence>
<dbReference type="EMBL" id="AZGY01000036">
    <property type="protein sequence ID" value="KZZ87544.1"/>
    <property type="molecule type" value="Genomic_DNA"/>
</dbReference>
<accession>A0A167VHL8</accession>
<comment type="similarity">
    <text evidence="2">Belongs to the class-II pyridoxal-phosphate-dependent aminotransferase family. BioF subfamily.</text>
</comment>